<dbReference type="EMBL" id="CP077107">
    <property type="protein sequence ID" value="QXO96355.1"/>
    <property type="molecule type" value="Genomic_DNA"/>
</dbReference>
<name>A0A8F5ZG98_METHU</name>
<keyword evidence="1" id="KW-0812">Transmembrane</keyword>
<dbReference type="InterPro" id="IPR013373">
    <property type="entry name" value="Flagellin/pilin_N_arc"/>
</dbReference>
<keyword evidence="1" id="KW-0472">Membrane</keyword>
<evidence type="ECO:0000259" key="2">
    <source>
        <dbReference type="Pfam" id="PF07790"/>
    </source>
</evidence>
<dbReference type="NCBIfam" id="TIGR02537">
    <property type="entry name" value="arch_flag_Nterm"/>
    <property type="match status" value="1"/>
</dbReference>
<evidence type="ECO:0000313" key="4">
    <source>
        <dbReference type="Proteomes" id="UP000694228"/>
    </source>
</evidence>
<proteinExistence type="predicted"/>
<evidence type="ECO:0000313" key="3">
    <source>
        <dbReference type="EMBL" id="QXO96355.1"/>
    </source>
</evidence>
<sequence>MIKNIIERTESAVSPVIGVLLMLVVTIIIAAIVSGFAGGMAGGEKEAPQAAISVTFPYNETSGMGNVNSPIYFKLMSGNPISTKDLSIITYFTNSSGYTYKHEQTASSDLVDVYPGYNYNTRVPYLQNLGKGWANEANMHFGNFTWAVGDILTTGTNPGSASLLGMLDYYTEKGTLDPDLKTGSIVEIKIKHIPSNKFIYDKEVMLS</sequence>
<reference evidence="3 4" key="1">
    <citation type="submission" date="2021-06" db="EMBL/GenBank/DDBJ databases">
        <title>Complete genome sequence of the secondary alcohol utilizing methanogen Methanospirillum hungatei strain GP1.</title>
        <authorList>
            <person name="Day L.A."/>
            <person name="Costa K.C."/>
        </authorList>
    </citation>
    <scope>NUCLEOTIDE SEQUENCE [LARGE SCALE GENOMIC DNA]</scope>
    <source>
        <strain evidence="3 4">GP1</strain>
    </source>
</reference>
<dbReference type="OrthoDB" id="118020at2157"/>
<gene>
    <name evidence="3" type="ORF">KSK55_04970</name>
</gene>
<organism evidence="3 4">
    <name type="scientific">Methanospirillum hungatei</name>
    <dbReference type="NCBI Taxonomy" id="2203"/>
    <lineage>
        <taxon>Archaea</taxon>
        <taxon>Methanobacteriati</taxon>
        <taxon>Methanobacteriota</taxon>
        <taxon>Stenosarchaea group</taxon>
        <taxon>Methanomicrobia</taxon>
        <taxon>Methanomicrobiales</taxon>
        <taxon>Methanospirillaceae</taxon>
        <taxon>Methanospirillum</taxon>
    </lineage>
</organism>
<dbReference type="Pfam" id="PF07790">
    <property type="entry name" value="Pilin_N"/>
    <property type="match status" value="1"/>
</dbReference>
<dbReference type="AlphaFoldDB" id="A0A8F5ZG98"/>
<dbReference type="Proteomes" id="UP000694228">
    <property type="component" value="Chromosome"/>
</dbReference>
<feature type="transmembrane region" description="Helical" evidence="1">
    <location>
        <begin position="12"/>
        <end position="37"/>
    </location>
</feature>
<evidence type="ECO:0000256" key="1">
    <source>
        <dbReference type="SAM" id="Phobius"/>
    </source>
</evidence>
<accession>A0A8F5ZG98</accession>
<dbReference type="InterPro" id="IPR012859">
    <property type="entry name" value="Pilin_N_archaeal"/>
</dbReference>
<keyword evidence="1" id="KW-1133">Transmembrane helix</keyword>
<feature type="domain" description="Archaeal Type IV pilin N-terminal" evidence="2">
    <location>
        <begin position="11"/>
        <end position="94"/>
    </location>
</feature>
<protein>
    <submittedName>
        <fullName evidence="3">Type IV pilin N-terminal domain-containing protein</fullName>
    </submittedName>
</protein>